<dbReference type="RefSeq" id="WP_390299502.1">
    <property type="nucleotide sequence ID" value="NZ_JBHULI010000014.1"/>
</dbReference>
<feature type="transmembrane region" description="Helical" evidence="1">
    <location>
        <begin position="62"/>
        <end position="83"/>
    </location>
</feature>
<keyword evidence="1" id="KW-0472">Membrane</keyword>
<keyword evidence="3" id="KW-1185">Reference proteome</keyword>
<evidence type="ECO:0000313" key="2">
    <source>
        <dbReference type="EMBL" id="MFD2531795.1"/>
    </source>
</evidence>
<feature type="transmembrane region" description="Helical" evidence="1">
    <location>
        <begin position="89"/>
        <end position="110"/>
    </location>
</feature>
<comment type="caution">
    <text evidence="2">The sequence shown here is derived from an EMBL/GenBank/DDBJ whole genome shotgun (WGS) entry which is preliminary data.</text>
</comment>
<dbReference type="Proteomes" id="UP001597460">
    <property type="component" value="Unassembled WGS sequence"/>
</dbReference>
<proteinExistence type="predicted"/>
<sequence length="148" mass="16980">MFQENKQKCIWSGKKTTDVKPVTLETLDRFTIPTEKTFYVLPEFESKLREFNDRFITYGRTFLYLIIGLTILLVVVPLLVLALSVSEKFLLLVTGFITSLMGIVVVIFPFTTPETIHWLGIRKAQKIGRFVGFLTLILGIVIIFLPNH</sequence>
<name>A0ABW5JH87_9BACT</name>
<protein>
    <submittedName>
        <fullName evidence="2">Uncharacterized protein</fullName>
    </submittedName>
</protein>
<keyword evidence="1" id="KW-1133">Transmembrane helix</keyword>
<evidence type="ECO:0000256" key="1">
    <source>
        <dbReference type="SAM" id="Phobius"/>
    </source>
</evidence>
<reference evidence="3" key="1">
    <citation type="journal article" date="2019" name="Int. J. Syst. Evol. Microbiol.">
        <title>The Global Catalogue of Microorganisms (GCM) 10K type strain sequencing project: providing services to taxonomists for standard genome sequencing and annotation.</title>
        <authorList>
            <consortium name="The Broad Institute Genomics Platform"/>
            <consortium name="The Broad Institute Genome Sequencing Center for Infectious Disease"/>
            <person name="Wu L."/>
            <person name="Ma J."/>
        </authorList>
    </citation>
    <scope>NUCLEOTIDE SEQUENCE [LARGE SCALE GENOMIC DNA]</scope>
    <source>
        <strain evidence="3">KCTC 52042</strain>
    </source>
</reference>
<organism evidence="2 3">
    <name type="scientific">Gracilimonas halophila</name>
    <dbReference type="NCBI Taxonomy" id="1834464"/>
    <lineage>
        <taxon>Bacteria</taxon>
        <taxon>Pseudomonadati</taxon>
        <taxon>Balneolota</taxon>
        <taxon>Balneolia</taxon>
        <taxon>Balneolales</taxon>
        <taxon>Balneolaceae</taxon>
        <taxon>Gracilimonas</taxon>
    </lineage>
</organism>
<evidence type="ECO:0000313" key="3">
    <source>
        <dbReference type="Proteomes" id="UP001597460"/>
    </source>
</evidence>
<feature type="transmembrane region" description="Helical" evidence="1">
    <location>
        <begin position="130"/>
        <end position="147"/>
    </location>
</feature>
<gene>
    <name evidence="2" type="ORF">ACFSVN_04995</name>
</gene>
<dbReference type="EMBL" id="JBHULI010000014">
    <property type="protein sequence ID" value="MFD2531795.1"/>
    <property type="molecule type" value="Genomic_DNA"/>
</dbReference>
<keyword evidence="1" id="KW-0812">Transmembrane</keyword>
<accession>A0ABW5JH87</accession>